<name>A0A6P7H690_DIAVI</name>
<proteinExistence type="predicted"/>
<dbReference type="InParanoid" id="A0A6P7H690"/>
<evidence type="ECO:0000259" key="3">
    <source>
        <dbReference type="Pfam" id="PF13359"/>
    </source>
</evidence>
<evidence type="ECO:0000313" key="4">
    <source>
        <dbReference type="RefSeq" id="XP_028154082.1"/>
    </source>
</evidence>
<evidence type="ECO:0000256" key="2">
    <source>
        <dbReference type="ARBA" id="ARBA00022723"/>
    </source>
</evidence>
<protein>
    <submittedName>
        <fullName evidence="4">Nuclease HARBI1</fullName>
    </submittedName>
</protein>
<sequence>MLLSILGDSGYMVHNYLLTPFLNPSTEGERQYNISLVQSRVKVENTFGIWKRRFPILAYGCRLQLETTLNIIVATAVLHNIAQLNGEPEPPLDNVNAEEFEDLVQNGNIPAAPAPNNVIRDFRRELVGNYFTRI</sequence>
<accession>A0A6P7H690</accession>
<dbReference type="RefSeq" id="XP_028154082.1">
    <property type="nucleotide sequence ID" value="XM_028298281.1"/>
</dbReference>
<dbReference type="GO" id="GO:0046872">
    <property type="term" value="F:metal ion binding"/>
    <property type="evidence" value="ECO:0007669"/>
    <property type="project" value="UniProtKB-KW"/>
</dbReference>
<feature type="domain" description="DDE Tnp4" evidence="3">
    <location>
        <begin position="5"/>
        <end position="80"/>
    </location>
</feature>
<evidence type="ECO:0000256" key="1">
    <source>
        <dbReference type="ARBA" id="ARBA00001968"/>
    </source>
</evidence>
<dbReference type="InterPro" id="IPR027806">
    <property type="entry name" value="HARBI1_dom"/>
</dbReference>
<organism evidence="4">
    <name type="scientific">Diabrotica virgifera virgifera</name>
    <name type="common">western corn rootworm</name>
    <dbReference type="NCBI Taxonomy" id="50390"/>
    <lineage>
        <taxon>Eukaryota</taxon>
        <taxon>Metazoa</taxon>
        <taxon>Ecdysozoa</taxon>
        <taxon>Arthropoda</taxon>
        <taxon>Hexapoda</taxon>
        <taxon>Insecta</taxon>
        <taxon>Pterygota</taxon>
        <taxon>Neoptera</taxon>
        <taxon>Endopterygota</taxon>
        <taxon>Coleoptera</taxon>
        <taxon>Polyphaga</taxon>
        <taxon>Cucujiformia</taxon>
        <taxon>Chrysomeloidea</taxon>
        <taxon>Chrysomelidae</taxon>
        <taxon>Galerucinae</taxon>
        <taxon>Diabroticina</taxon>
        <taxon>Diabroticites</taxon>
        <taxon>Diabrotica</taxon>
    </lineage>
</organism>
<dbReference type="AlphaFoldDB" id="A0A6P7H690"/>
<gene>
    <name evidence="4" type="primary">LOC114347598</name>
</gene>
<comment type="cofactor">
    <cofactor evidence="1">
        <name>a divalent metal cation</name>
        <dbReference type="ChEBI" id="CHEBI:60240"/>
    </cofactor>
</comment>
<dbReference type="Pfam" id="PF13359">
    <property type="entry name" value="DDE_Tnp_4"/>
    <property type="match status" value="1"/>
</dbReference>
<reference evidence="4" key="1">
    <citation type="submission" date="2025-08" db="UniProtKB">
        <authorList>
            <consortium name="RefSeq"/>
        </authorList>
    </citation>
    <scope>IDENTIFICATION</scope>
    <source>
        <tissue evidence="4">Whole insect</tissue>
    </source>
</reference>
<keyword evidence="2" id="KW-0479">Metal-binding</keyword>